<sequence>MRKISENILEPIFCHAQSRPKEAAILSPDQGEITYEKLVSMITATLELLRSAGVKLGDRTAVALKSGPEFGITALAVIGLGTCVPLNWRLTEDEIKKQIKFNGVKNVIVPYGQQTLAEQVGVKLGLNVIRLSSLPTVDRIGANFSKTEEVALLMNTSGTTDAPKTIPITHEMLCHSVQNTAAAFRLRTSDRCLNTAQLFNVHGFVIGFLVTLTSGGATILMPTFQPALFFELLEKYRPTWYTATPAVHHSVVDYFSSREHRPDTGSLRFIRSAAASCPVRLVEALEANFKVPFINAYGMTETSSQVTSIPFPPAKRKNGSVGISNGNEIRILGSDGKSQRAYMPGEIAVKGKTVFAGYENNAAANEAAFCDTWFKTGDEGYLDSEGYLFVTGRSKEIINKGGLKIYPSSIEDTVLRHPAVLDAAIFPIPHERMGEEIALAIVVKEGQELADRDIINFIASQVAYYEVPSAILRLDSIPRSPAGKIQRHKLNEVWLSRKCDVARVSPRNNVEQRIYEAWREILRKDTMSIFDDFFLTGGDSLSAASLAVSLSAEFETELFTSEIYRHRTIEQQATLLDSCEHIRESELVPLREAGNHPPLFVIHALDGDIIQYYKLIPYIDNNTPLYGIRYISCDKDRLNGRVDIRRIAQRYVRLIQNKQPKGPYLLLGWSLGGVLAYEISQQLRGQGQKVAFLGIVDSQYPGFCIQHSVWKRLSVHGKRLIRMDPLNAVGYIRGRIATLFDGKSPNLNNVDLMAARSLYVPQSYQGEAFLFQAKEQNQAPYYVTVGLEWENVVSKLKVVQVEGNHFSIWSECNVEKLSRSIMACLQEALDNSIKKNVSS</sequence>
<gene>
    <name evidence="4" type="ORF">LUCI_0564</name>
</gene>
<dbReference type="Pfam" id="PF00501">
    <property type="entry name" value="AMP-binding"/>
    <property type="match status" value="1"/>
</dbReference>
<keyword evidence="2" id="KW-0436">Ligase</keyword>
<dbReference type="RefSeq" id="WP_165865864.1">
    <property type="nucleotide sequence ID" value="NZ_UPPP01000055.1"/>
</dbReference>
<evidence type="ECO:0000256" key="1">
    <source>
        <dbReference type="ARBA" id="ARBA00006432"/>
    </source>
</evidence>
<feature type="domain" description="Carrier" evidence="3">
    <location>
        <begin position="505"/>
        <end position="580"/>
    </location>
</feature>
<dbReference type="AlphaFoldDB" id="A0A498R2I1"/>
<proteinExistence type="inferred from homology"/>
<keyword evidence="5" id="KW-1185">Reference proteome</keyword>
<reference evidence="4 5" key="1">
    <citation type="submission" date="2018-06" db="EMBL/GenBank/DDBJ databases">
        <authorList>
            <person name="Strepis N."/>
        </authorList>
    </citation>
    <scope>NUCLEOTIDE SEQUENCE [LARGE SCALE GENOMIC DNA]</scope>
    <source>
        <strain evidence="4">LUCI</strain>
    </source>
</reference>
<dbReference type="InterPro" id="IPR009081">
    <property type="entry name" value="PP-bd_ACP"/>
</dbReference>
<dbReference type="PROSITE" id="PS50075">
    <property type="entry name" value="CARRIER"/>
    <property type="match status" value="1"/>
</dbReference>
<evidence type="ECO:0000313" key="5">
    <source>
        <dbReference type="Proteomes" id="UP000277811"/>
    </source>
</evidence>
<evidence type="ECO:0000259" key="3">
    <source>
        <dbReference type="PROSITE" id="PS50075"/>
    </source>
</evidence>
<dbReference type="Pfam" id="PF00550">
    <property type="entry name" value="PP-binding"/>
    <property type="match status" value="1"/>
</dbReference>
<dbReference type="InterPro" id="IPR025110">
    <property type="entry name" value="AMP-bd_C"/>
</dbReference>
<dbReference type="GO" id="GO:0031956">
    <property type="term" value="F:medium-chain fatty acid-CoA ligase activity"/>
    <property type="evidence" value="ECO:0007669"/>
    <property type="project" value="TreeGrafter"/>
</dbReference>
<evidence type="ECO:0000313" key="4">
    <source>
        <dbReference type="EMBL" id="VBB05355.1"/>
    </source>
</evidence>
<dbReference type="InterPro" id="IPR036736">
    <property type="entry name" value="ACP-like_sf"/>
</dbReference>
<dbReference type="InterPro" id="IPR000873">
    <property type="entry name" value="AMP-dep_synth/lig_dom"/>
</dbReference>
<dbReference type="Gene3D" id="3.40.50.1820">
    <property type="entry name" value="alpha/beta hydrolase"/>
    <property type="match status" value="1"/>
</dbReference>
<comment type="similarity">
    <text evidence="1">Belongs to the ATP-dependent AMP-binding enzyme family.</text>
</comment>
<dbReference type="PANTHER" id="PTHR43201:SF5">
    <property type="entry name" value="MEDIUM-CHAIN ACYL-COA LIGASE ACSF2, MITOCHONDRIAL"/>
    <property type="match status" value="1"/>
</dbReference>
<dbReference type="SUPFAM" id="SSF53474">
    <property type="entry name" value="alpha/beta-Hydrolases"/>
    <property type="match status" value="1"/>
</dbReference>
<accession>A0A498R2I1</accession>
<dbReference type="PANTHER" id="PTHR43201">
    <property type="entry name" value="ACYL-COA SYNTHETASE"/>
    <property type="match status" value="1"/>
</dbReference>
<protein>
    <submittedName>
        <fullName evidence="4">Phosphopantetheine attachment site</fullName>
    </submittedName>
</protein>
<dbReference type="InterPro" id="IPR001031">
    <property type="entry name" value="Thioesterase"/>
</dbReference>
<dbReference type="SUPFAM" id="SSF47336">
    <property type="entry name" value="ACP-like"/>
    <property type="match status" value="1"/>
</dbReference>
<dbReference type="SUPFAM" id="SSF56801">
    <property type="entry name" value="Acetyl-CoA synthetase-like"/>
    <property type="match status" value="1"/>
</dbReference>
<dbReference type="Proteomes" id="UP000277811">
    <property type="component" value="Unassembled WGS sequence"/>
</dbReference>
<evidence type="ECO:0000256" key="2">
    <source>
        <dbReference type="ARBA" id="ARBA00022598"/>
    </source>
</evidence>
<name>A0A498R2I1_9FIRM</name>
<dbReference type="EMBL" id="UPPP01000055">
    <property type="protein sequence ID" value="VBB05355.1"/>
    <property type="molecule type" value="Genomic_DNA"/>
</dbReference>
<dbReference type="Gene3D" id="3.30.300.30">
    <property type="match status" value="1"/>
</dbReference>
<dbReference type="Pfam" id="PF00975">
    <property type="entry name" value="Thioesterase"/>
    <property type="match status" value="1"/>
</dbReference>
<dbReference type="Gene3D" id="3.40.50.12780">
    <property type="entry name" value="N-terminal domain of ligase-like"/>
    <property type="match status" value="1"/>
</dbReference>
<dbReference type="InterPro" id="IPR029058">
    <property type="entry name" value="AB_hydrolase_fold"/>
</dbReference>
<dbReference type="InterPro" id="IPR042099">
    <property type="entry name" value="ANL_N_sf"/>
</dbReference>
<organism evidence="4 5">
    <name type="scientific">Lucifera butyrica</name>
    <dbReference type="NCBI Taxonomy" id="1351585"/>
    <lineage>
        <taxon>Bacteria</taxon>
        <taxon>Bacillati</taxon>
        <taxon>Bacillota</taxon>
        <taxon>Negativicutes</taxon>
        <taxon>Veillonellales</taxon>
        <taxon>Veillonellaceae</taxon>
        <taxon>Lucifera</taxon>
    </lineage>
</organism>
<dbReference type="InterPro" id="IPR045851">
    <property type="entry name" value="AMP-bd_C_sf"/>
</dbReference>
<dbReference type="Gene3D" id="1.10.1200.10">
    <property type="entry name" value="ACP-like"/>
    <property type="match status" value="1"/>
</dbReference>
<dbReference type="Pfam" id="PF13193">
    <property type="entry name" value="AMP-binding_C"/>
    <property type="match status" value="1"/>
</dbReference>
<dbReference type="GO" id="GO:0006631">
    <property type="term" value="P:fatty acid metabolic process"/>
    <property type="evidence" value="ECO:0007669"/>
    <property type="project" value="TreeGrafter"/>
</dbReference>